<proteinExistence type="predicted"/>
<evidence type="ECO:0000313" key="2">
    <source>
        <dbReference type="EMBL" id="AET32845.1"/>
    </source>
</evidence>
<protein>
    <submittedName>
        <fullName evidence="2">GCN5-related N-acetyltransferase</fullName>
    </submittedName>
</protein>
<dbReference type="eggNOG" id="arCOG00836">
    <property type="taxonomic scope" value="Archaea"/>
</dbReference>
<dbReference type="PANTHER" id="PTHR43072:SF52">
    <property type="entry name" value="GCN5-RELATED N-ACETYLTRANSFERASE"/>
    <property type="match status" value="1"/>
</dbReference>
<dbReference type="OrthoDB" id="25982at2157"/>
<dbReference type="CDD" id="cd04301">
    <property type="entry name" value="NAT_SF"/>
    <property type="match status" value="1"/>
</dbReference>
<accession>G7VEM9</accession>
<dbReference type="AlphaFoldDB" id="G7VEM9"/>
<dbReference type="Pfam" id="PF00583">
    <property type="entry name" value="Acetyltransf_1"/>
    <property type="match status" value="1"/>
</dbReference>
<dbReference type="PANTHER" id="PTHR43072">
    <property type="entry name" value="N-ACETYLTRANSFERASE"/>
    <property type="match status" value="1"/>
</dbReference>
<keyword evidence="3" id="KW-1185">Reference proteome</keyword>
<gene>
    <name evidence="2" type="ORF">P186_1418</name>
</gene>
<dbReference type="RefSeq" id="WP_014288671.1">
    <property type="nucleotide sequence ID" value="NC_016645.1"/>
</dbReference>
<dbReference type="HOGENOM" id="CLU_1340792_0_0_2"/>
<sequence length="183" mass="20488">MTTTPTSPLRYAEDREAALEIIAASYRGPLKYAKAVLERWPRAHAIVAIAEGQPAAAEIYYLLELAKPTCVHYYIAVAPHHRRRGIATQLVKTVEQLCGTPVHMATTTLDNQAATALFTKLGYTPYQWSEIPRHARETLLKATCGYDDDILLIKGAHPTEAARHTPEVETLWRETCYKPYIGL</sequence>
<organism evidence="2 3">
    <name type="scientific">Pyrobaculum ferrireducens</name>
    <dbReference type="NCBI Taxonomy" id="1104324"/>
    <lineage>
        <taxon>Archaea</taxon>
        <taxon>Thermoproteota</taxon>
        <taxon>Thermoprotei</taxon>
        <taxon>Thermoproteales</taxon>
        <taxon>Thermoproteaceae</taxon>
        <taxon>Pyrobaculum</taxon>
    </lineage>
</organism>
<dbReference type="PROSITE" id="PS51186">
    <property type="entry name" value="GNAT"/>
    <property type="match status" value="1"/>
</dbReference>
<dbReference type="BioCyc" id="PSP1104324:GJSN-1395-MONOMER"/>
<keyword evidence="2" id="KW-0808">Transferase</keyword>
<feature type="domain" description="N-acetyltransferase" evidence="1">
    <location>
        <begin position="1"/>
        <end position="145"/>
    </location>
</feature>
<dbReference type="GO" id="GO:0016747">
    <property type="term" value="F:acyltransferase activity, transferring groups other than amino-acyl groups"/>
    <property type="evidence" value="ECO:0007669"/>
    <property type="project" value="InterPro"/>
</dbReference>
<dbReference type="STRING" id="1104324.P186_1418"/>
<dbReference type="EMBL" id="CP003098">
    <property type="protein sequence ID" value="AET32845.1"/>
    <property type="molecule type" value="Genomic_DNA"/>
</dbReference>
<dbReference type="InterPro" id="IPR016181">
    <property type="entry name" value="Acyl_CoA_acyltransferase"/>
</dbReference>
<dbReference type="Proteomes" id="UP000005867">
    <property type="component" value="Chromosome"/>
</dbReference>
<name>G7VEM9_9CREN</name>
<dbReference type="GeneID" id="11595678"/>
<dbReference type="SUPFAM" id="SSF55729">
    <property type="entry name" value="Acyl-CoA N-acyltransferases (Nat)"/>
    <property type="match status" value="1"/>
</dbReference>
<dbReference type="InterPro" id="IPR000182">
    <property type="entry name" value="GNAT_dom"/>
</dbReference>
<dbReference type="Gene3D" id="3.40.630.30">
    <property type="match status" value="1"/>
</dbReference>
<dbReference type="KEGG" id="pyr:P186_1418"/>
<reference evidence="2 3" key="1">
    <citation type="journal article" date="2012" name="J. Bacteriol.">
        <title>Complete genome sequence of strain 1860, a crenarchaeon of the genus pyrobaculum able to grow with various electron acceptors.</title>
        <authorList>
            <person name="Mardanov A.V."/>
            <person name="Gumerov V.M."/>
            <person name="Slobodkina G.B."/>
            <person name="Beletsky A.V."/>
            <person name="Bonch-Osmolovskaya E.A."/>
            <person name="Ravin N.V."/>
            <person name="Skryabin K.G."/>
        </authorList>
    </citation>
    <scope>NUCLEOTIDE SEQUENCE [LARGE SCALE GENOMIC DNA]</scope>
    <source>
        <strain evidence="2 3">1860</strain>
    </source>
</reference>
<evidence type="ECO:0000313" key="3">
    <source>
        <dbReference type="Proteomes" id="UP000005867"/>
    </source>
</evidence>
<evidence type="ECO:0000259" key="1">
    <source>
        <dbReference type="PROSITE" id="PS51186"/>
    </source>
</evidence>